<dbReference type="PROSITE" id="PS00463">
    <property type="entry name" value="ZN2_CY6_FUNGAL_1"/>
    <property type="match status" value="1"/>
</dbReference>
<dbReference type="STRING" id="452589.G9NDX5"/>
<dbReference type="SUPFAM" id="SSF57701">
    <property type="entry name" value="Zn2/Cys6 DNA-binding domain"/>
    <property type="match status" value="1"/>
</dbReference>
<sequence>MPRDVVQTACKHCRKKRSKCDGQIPCQRCEEDGEVCSYDYNRRESKDNLRAEIERLKKINEENQKLLSDLASDKESGAYQTTFKRSTDCSRSHKKDFKEEEGSDYSAGPSRTAKRRQRRASSTTSNEKLADSPCFGQLRSWKSCYPRFDDDDLSGNTTNRATSWSLPPLPLDAYTSHSQTDTWTQTGWTRAHIHHLFDALFTWEYLPFSLLTYDLFLRDFHSGSTRFCSSTLVHAILALATRLVNEKKDDTGVPSSGWLRSKIFFDEAKSEVQNGGSLSDRLPDIQALGILSLYEFRCGQELQAQTLAQEFLSSITEYCQRKSTMGEEGDVQYTRVRTSTYCGAVSLSRYASE</sequence>
<dbReference type="CDD" id="cd00067">
    <property type="entry name" value="GAL4"/>
    <property type="match status" value="1"/>
</dbReference>
<keyword evidence="2" id="KW-0479">Metal-binding</keyword>
<reference evidence="11 12" key="1">
    <citation type="journal article" date="2011" name="Genome Biol.">
        <title>Comparative genome sequence analysis underscores mycoparasitism as the ancestral life style of Trichoderma.</title>
        <authorList>
            <person name="Kubicek C.P."/>
            <person name="Herrera-Estrella A."/>
            <person name="Seidl-Seiboth V."/>
            <person name="Martinez D.A."/>
            <person name="Druzhinina I.S."/>
            <person name="Thon M."/>
            <person name="Zeilinger S."/>
            <person name="Casas-Flores S."/>
            <person name="Horwitz B.A."/>
            <person name="Mukherjee P.K."/>
            <person name="Mukherjee M."/>
            <person name="Kredics L."/>
            <person name="Alcaraz L.D."/>
            <person name="Aerts A."/>
            <person name="Antal Z."/>
            <person name="Atanasova L."/>
            <person name="Cervantes-Badillo M.G."/>
            <person name="Challacombe J."/>
            <person name="Chertkov O."/>
            <person name="McCluskey K."/>
            <person name="Coulpier F."/>
            <person name="Deshpande N."/>
            <person name="von Doehren H."/>
            <person name="Ebbole D.J."/>
            <person name="Esquivel-Naranjo E.U."/>
            <person name="Fekete E."/>
            <person name="Flipphi M."/>
            <person name="Glaser F."/>
            <person name="Gomez-Rodriguez E.Y."/>
            <person name="Gruber S."/>
            <person name="Han C."/>
            <person name="Henrissat B."/>
            <person name="Hermosa R."/>
            <person name="Hernandez-Onate M."/>
            <person name="Karaffa L."/>
            <person name="Kosti I."/>
            <person name="Le Crom S."/>
            <person name="Lindquist E."/>
            <person name="Lucas S."/>
            <person name="Luebeck M."/>
            <person name="Luebeck P.S."/>
            <person name="Margeot A."/>
            <person name="Metz B."/>
            <person name="Misra M."/>
            <person name="Nevalainen H."/>
            <person name="Omann M."/>
            <person name="Packer N."/>
            <person name="Perrone G."/>
            <person name="Uresti-Rivera E.E."/>
            <person name="Salamov A."/>
            <person name="Schmoll M."/>
            <person name="Seiboth B."/>
            <person name="Shapiro H."/>
            <person name="Sukno S."/>
            <person name="Tamayo-Ramos J.A."/>
            <person name="Tisch D."/>
            <person name="Wiest A."/>
            <person name="Wilkinson H.H."/>
            <person name="Zhang M."/>
            <person name="Coutinho P.M."/>
            <person name="Kenerley C.M."/>
            <person name="Monte E."/>
            <person name="Baker S.E."/>
            <person name="Grigoriev I.V."/>
        </authorList>
    </citation>
    <scope>NUCLEOTIDE SEQUENCE [LARGE SCALE GENOMIC DNA]</scope>
    <source>
        <strain evidence="12">ATCC 20476 / IMI 206040</strain>
    </source>
</reference>
<protein>
    <recommendedName>
        <fullName evidence="10">Zn(2)-C6 fungal-type domain-containing protein</fullName>
    </recommendedName>
</protein>
<dbReference type="CDD" id="cd12148">
    <property type="entry name" value="fungal_TF_MHR"/>
    <property type="match status" value="1"/>
</dbReference>
<dbReference type="PANTHER" id="PTHR31313:SF4">
    <property type="entry name" value="CONIDIAL DEVELOPMENT PROTEIN FLUFFY"/>
    <property type="match status" value="1"/>
</dbReference>
<dbReference type="InterPro" id="IPR036864">
    <property type="entry name" value="Zn2-C6_fun-type_DNA-bd_sf"/>
</dbReference>
<dbReference type="EMBL" id="ABDG02000009">
    <property type="protein sequence ID" value="EHK51145.1"/>
    <property type="molecule type" value="Genomic_DNA"/>
</dbReference>
<evidence type="ECO:0000256" key="8">
    <source>
        <dbReference type="SAM" id="Coils"/>
    </source>
</evidence>
<evidence type="ECO:0000256" key="7">
    <source>
        <dbReference type="ARBA" id="ARBA00023242"/>
    </source>
</evidence>
<keyword evidence="4" id="KW-0805">Transcription regulation</keyword>
<evidence type="ECO:0000256" key="5">
    <source>
        <dbReference type="ARBA" id="ARBA00023125"/>
    </source>
</evidence>
<name>G9NDX5_HYPAI</name>
<dbReference type="SMART" id="SM00066">
    <property type="entry name" value="GAL4"/>
    <property type="match status" value="1"/>
</dbReference>
<evidence type="ECO:0000259" key="10">
    <source>
        <dbReference type="PROSITE" id="PS50048"/>
    </source>
</evidence>
<evidence type="ECO:0000256" key="6">
    <source>
        <dbReference type="ARBA" id="ARBA00023163"/>
    </source>
</evidence>
<proteinExistence type="predicted"/>
<feature type="region of interest" description="Disordered" evidence="9">
    <location>
        <begin position="94"/>
        <end position="131"/>
    </location>
</feature>
<dbReference type="OMA" id="CEYRKRE"/>
<keyword evidence="5" id="KW-0238">DNA-binding</keyword>
<accession>G9NDX5</accession>
<dbReference type="GO" id="GO:0000981">
    <property type="term" value="F:DNA-binding transcription factor activity, RNA polymerase II-specific"/>
    <property type="evidence" value="ECO:0007669"/>
    <property type="project" value="InterPro"/>
</dbReference>
<evidence type="ECO:0000313" key="12">
    <source>
        <dbReference type="Proteomes" id="UP000005426"/>
    </source>
</evidence>
<dbReference type="PANTHER" id="PTHR31313">
    <property type="entry name" value="TY1 ENHANCER ACTIVATOR"/>
    <property type="match status" value="1"/>
</dbReference>
<dbReference type="HOGENOM" id="CLU_785408_0_0_1"/>
<feature type="coiled-coil region" evidence="8">
    <location>
        <begin position="42"/>
        <end position="76"/>
    </location>
</feature>
<evidence type="ECO:0000256" key="9">
    <source>
        <dbReference type="SAM" id="MobiDB-lite"/>
    </source>
</evidence>
<comment type="caution">
    <text evidence="11">The sequence shown here is derived from an EMBL/GenBank/DDBJ whole genome shotgun (WGS) entry which is preliminary data.</text>
</comment>
<dbReference type="PROSITE" id="PS50048">
    <property type="entry name" value="ZN2_CY6_FUNGAL_2"/>
    <property type="match status" value="1"/>
</dbReference>
<dbReference type="Gene3D" id="4.10.240.10">
    <property type="entry name" value="Zn(2)-C6 fungal-type DNA-binding domain"/>
    <property type="match status" value="1"/>
</dbReference>
<keyword evidence="3" id="KW-0862">Zinc</keyword>
<evidence type="ECO:0000313" key="11">
    <source>
        <dbReference type="EMBL" id="EHK51145.1"/>
    </source>
</evidence>
<dbReference type="AlphaFoldDB" id="G9NDX5"/>
<dbReference type="OrthoDB" id="5049404at2759"/>
<dbReference type="Proteomes" id="UP000005426">
    <property type="component" value="Unassembled WGS sequence"/>
</dbReference>
<evidence type="ECO:0000256" key="3">
    <source>
        <dbReference type="ARBA" id="ARBA00022833"/>
    </source>
</evidence>
<evidence type="ECO:0000256" key="4">
    <source>
        <dbReference type="ARBA" id="ARBA00023015"/>
    </source>
</evidence>
<evidence type="ECO:0000256" key="1">
    <source>
        <dbReference type="ARBA" id="ARBA00004123"/>
    </source>
</evidence>
<evidence type="ECO:0000256" key="2">
    <source>
        <dbReference type="ARBA" id="ARBA00022723"/>
    </source>
</evidence>
<keyword evidence="12" id="KW-1185">Reference proteome</keyword>
<dbReference type="GO" id="GO:0008270">
    <property type="term" value="F:zinc ion binding"/>
    <property type="evidence" value="ECO:0007669"/>
    <property type="project" value="InterPro"/>
</dbReference>
<keyword evidence="8" id="KW-0175">Coiled coil</keyword>
<keyword evidence="6" id="KW-0804">Transcription</keyword>
<comment type="subcellular location">
    <subcellularLocation>
        <location evidence="1">Nucleus</location>
    </subcellularLocation>
</comment>
<dbReference type="GO" id="GO:0003677">
    <property type="term" value="F:DNA binding"/>
    <property type="evidence" value="ECO:0007669"/>
    <property type="project" value="UniProtKB-KW"/>
</dbReference>
<feature type="domain" description="Zn(2)-C6 fungal-type" evidence="10">
    <location>
        <begin position="9"/>
        <end position="38"/>
    </location>
</feature>
<gene>
    <name evidence="11" type="ORF">TRIATDRAFT_94371</name>
</gene>
<dbReference type="eggNOG" id="ENOG502SFEH">
    <property type="taxonomic scope" value="Eukaryota"/>
</dbReference>
<dbReference type="InterPro" id="IPR001138">
    <property type="entry name" value="Zn2Cys6_DnaBD"/>
</dbReference>
<dbReference type="InterPro" id="IPR051615">
    <property type="entry name" value="Transcr_Regulatory_Elem"/>
</dbReference>
<dbReference type="Pfam" id="PF00172">
    <property type="entry name" value="Zn_clus"/>
    <property type="match status" value="1"/>
</dbReference>
<organism evidence="11 12">
    <name type="scientific">Hypocrea atroviridis (strain ATCC 20476 / IMI 206040)</name>
    <name type="common">Trichoderma atroviride</name>
    <dbReference type="NCBI Taxonomy" id="452589"/>
    <lineage>
        <taxon>Eukaryota</taxon>
        <taxon>Fungi</taxon>
        <taxon>Dikarya</taxon>
        <taxon>Ascomycota</taxon>
        <taxon>Pezizomycotina</taxon>
        <taxon>Sordariomycetes</taxon>
        <taxon>Hypocreomycetidae</taxon>
        <taxon>Hypocreales</taxon>
        <taxon>Hypocreaceae</taxon>
        <taxon>Trichoderma</taxon>
    </lineage>
</organism>
<keyword evidence="7" id="KW-0539">Nucleus</keyword>
<dbReference type="GO" id="GO:0005634">
    <property type="term" value="C:nucleus"/>
    <property type="evidence" value="ECO:0007669"/>
    <property type="project" value="UniProtKB-SubCell"/>
</dbReference>